<sequence length="265" mass="30466">MFKSTSQKIGKLWQAYKRLREADAISKHFSTFLTPVIASNEELCEEVYKIRHNVYCEELAFEPVREDGKETDDFDAWSQYCMIQHLNTQAYAGTVRLVTPKNEGELLPLEKFCLHSISHPEFTPSHFKREEICEISRLAVPAQFRRRAMDKFAGAATGAINETTYSEKELRCFPFIAIGLYLTAASLALSQGIRHAFVMMEPRLARSMRFIGIKFVQIGPTIDYHGQRAPYYINAELLLKNLTPGFKYMLKDIQSQVNKQIQHDA</sequence>
<dbReference type="OrthoDB" id="582214at2"/>
<accession>A0A1M5GYY5</accession>
<dbReference type="Proteomes" id="UP000184520">
    <property type="component" value="Unassembled WGS sequence"/>
</dbReference>
<dbReference type="EMBL" id="FQWD01000002">
    <property type="protein sequence ID" value="SHG08835.1"/>
    <property type="molecule type" value="Genomic_DNA"/>
</dbReference>
<evidence type="ECO:0000313" key="1">
    <source>
        <dbReference type="EMBL" id="SHG08835.1"/>
    </source>
</evidence>
<dbReference type="Gene3D" id="3.40.630.30">
    <property type="match status" value="1"/>
</dbReference>
<name>A0A1M5GYY5_9ALTE</name>
<dbReference type="Pfam" id="PF13444">
    <property type="entry name" value="Acetyltransf_5"/>
    <property type="match status" value="1"/>
</dbReference>
<dbReference type="InterPro" id="IPR016181">
    <property type="entry name" value="Acyl_CoA_acyltransferase"/>
</dbReference>
<proteinExistence type="predicted"/>
<dbReference type="STRING" id="634436.SAMN05216361_1231"/>
<dbReference type="AlphaFoldDB" id="A0A1M5GYY5"/>
<dbReference type="NCBIfam" id="TIGR03694">
    <property type="entry name" value="exosort_acyl"/>
    <property type="match status" value="1"/>
</dbReference>
<evidence type="ECO:0000313" key="2">
    <source>
        <dbReference type="Proteomes" id="UP000184520"/>
    </source>
</evidence>
<keyword evidence="2" id="KW-1185">Reference proteome</keyword>
<reference evidence="2" key="1">
    <citation type="submission" date="2016-11" db="EMBL/GenBank/DDBJ databases">
        <authorList>
            <person name="Varghese N."/>
            <person name="Submissions S."/>
        </authorList>
    </citation>
    <scope>NUCLEOTIDE SEQUENCE [LARGE SCALE GENOMIC DNA]</scope>
    <source>
        <strain evidence="2">CGMCC 1.8995</strain>
    </source>
</reference>
<protein>
    <submittedName>
        <fullName evidence="1">N-acyl amino acid synthase, PEP-CTERM/exosortase system-associated</fullName>
    </submittedName>
</protein>
<dbReference type="RefSeq" id="WP_073319454.1">
    <property type="nucleotide sequence ID" value="NZ_FQWD01000002.1"/>
</dbReference>
<dbReference type="SUPFAM" id="SSF55729">
    <property type="entry name" value="Acyl-CoA N-acyltransferases (Nat)"/>
    <property type="match status" value="1"/>
</dbReference>
<dbReference type="InterPro" id="IPR022484">
    <property type="entry name" value="PEP-CTERM/exosrtase_acylTfrase"/>
</dbReference>
<gene>
    <name evidence="1" type="ORF">SAMN05216361_1231</name>
</gene>
<organism evidence="1 2">
    <name type="scientific">Marisediminitalea aggregata</name>
    <dbReference type="NCBI Taxonomy" id="634436"/>
    <lineage>
        <taxon>Bacteria</taxon>
        <taxon>Pseudomonadati</taxon>
        <taxon>Pseudomonadota</taxon>
        <taxon>Gammaproteobacteria</taxon>
        <taxon>Alteromonadales</taxon>
        <taxon>Alteromonadaceae</taxon>
        <taxon>Marisediminitalea</taxon>
    </lineage>
</organism>